<evidence type="ECO:0000256" key="2">
    <source>
        <dbReference type="SAM" id="Phobius"/>
    </source>
</evidence>
<keyword evidence="4" id="KW-1185">Reference proteome</keyword>
<reference evidence="3" key="1">
    <citation type="submission" date="2022-04" db="EMBL/GenBank/DDBJ databases">
        <title>Corynebacterium kalidii LD5P10.</title>
        <authorList>
            <person name="Sun J.Q."/>
        </authorList>
    </citation>
    <scope>NUCLEOTIDE SEQUENCE</scope>
    <source>
        <strain evidence="3">LD5P10</strain>
    </source>
</reference>
<comment type="caution">
    <text evidence="3">The sequence shown here is derived from an EMBL/GenBank/DDBJ whole genome shotgun (WGS) entry which is preliminary data.</text>
</comment>
<gene>
    <name evidence="3" type="ORF">MUN33_10960</name>
</gene>
<keyword evidence="2" id="KW-0812">Transmembrane</keyword>
<feature type="compositionally biased region" description="Polar residues" evidence="1">
    <location>
        <begin position="1"/>
        <end position="14"/>
    </location>
</feature>
<evidence type="ECO:0000313" key="4">
    <source>
        <dbReference type="Proteomes" id="UP001139207"/>
    </source>
</evidence>
<dbReference type="EMBL" id="JALIEA010000017">
    <property type="protein sequence ID" value="MCJ7859224.1"/>
    <property type="molecule type" value="Genomic_DNA"/>
</dbReference>
<evidence type="ECO:0000256" key="1">
    <source>
        <dbReference type="SAM" id="MobiDB-lite"/>
    </source>
</evidence>
<evidence type="ECO:0000313" key="3">
    <source>
        <dbReference type="EMBL" id="MCJ7859224.1"/>
    </source>
</evidence>
<protein>
    <submittedName>
        <fullName evidence="3">Uncharacterized protein</fullName>
    </submittedName>
</protein>
<name>A0A9X1WHM1_9CORY</name>
<dbReference type="Proteomes" id="UP001139207">
    <property type="component" value="Unassembled WGS sequence"/>
</dbReference>
<dbReference type="RefSeq" id="WP_244804954.1">
    <property type="nucleotide sequence ID" value="NZ_JALIEA010000017.1"/>
</dbReference>
<sequence length="105" mass="10873">MTTPRNWPTNGQQPHPTPPIAPAHQYGPGGATPPAKTIDGFTIWTVVSTIVFVVAGALAFLAVDEAVYNTDLVLGIIFAIFSGVGFVGIILSRIGAAITRTGAGR</sequence>
<feature type="transmembrane region" description="Helical" evidence="2">
    <location>
        <begin position="72"/>
        <end position="91"/>
    </location>
</feature>
<feature type="transmembrane region" description="Helical" evidence="2">
    <location>
        <begin position="41"/>
        <end position="60"/>
    </location>
</feature>
<proteinExistence type="predicted"/>
<keyword evidence="2" id="KW-0472">Membrane</keyword>
<keyword evidence="2" id="KW-1133">Transmembrane helix</keyword>
<accession>A0A9X1WHM1</accession>
<organism evidence="3 4">
    <name type="scientific">Corynebacterium kalidii</name>
    <dbReference type="NCBI Taxonomy" id="2931982"/>
    <lineage>
        <taxon>Bacteria</taxon>
        <taxon>Bacillati</taxon>
        <taxon>Actinomycetota</taxon>
        <taxon>Actinomycetes</taxon>
        <taxon>Mycobacteriales</taxon>
        <taxon>Corynebacteriaceae</taxon>
        <taxon>Corynebacterium</taxon>
    </lineage>
</organism>
<dbReference type="AlphaFoldDB" id="A0A9X1WHM1"/>
<feature type="region of interest" description="Disordered" evidence="1">
    <location>
        <begin position="1"/>
        <end position="32"/>
    </location>
</feature>